<comment type="similarity">
    <text evidence="4">Belongs to the class-IV pyridoxal-phosphate-dependent aminotransferase family.</text>
</comment>
<dbReference type="PANTHER" id="PTHR42743:SF11">
    <property type="entry name" value="AMINODEOXYCHORISMATE LYASE"/>
    <property type="match status" value="1"/>
</dbReference>
<evidence type="ECO:0000256" key="2">
    <source>
        <dbReference type="ARBA" id="ARBA00004931"/>
    </source>
</evidence>
<evidence type="ECO:0000256" key="7">
    <source>
        <dbReference type="ARBA" id="ARBA00048798"/>
    </source>
</evidence>
<dbReference type="GO" id="GO:0004084">
    <property type="term" value="F:branched-chain-amino-acid transaminase activity"/>
    <property type="evidence" value="ECO:0007669"/>
    <property type="project" value="UniProtKB-EC"/>
</dbReference>
<dbReference type="BioCyc" id="LINT1001599:G11K9-2540-MONOMER"/>
<comment type="pathway">
    <text evidence="2">Amino-acid biosynthesis; L-valine biosynthesis; L-valine from pyruvate: step 4/4.</text>
</comment>
<evidence type="ECO:0000256" key="4">
    <source>
        <dbReference type="ARBA" id="ARBA00009320"/>
    </source>
</evidence>
<gene>
    <name evidence="9" type="ORF">LEP1GSC151_4408</name>
</gene>
<dbReference type="AlphaFoldDB" id="M3IDB4"/>
<evidence type="ECO:0000313" key="10">
    <source>
        <dbReference type="Proteomes" id="UP000011776"/>
    </source>
</evidence>
<sequence>MKKVSTNCISSNTYRVKISLNYLGKFTLEFQTLENFPKKGTLKICNTLMNSSSEFRKHKTNLREIYDREGKRSREAGHLDILFLNEKKEITEGSISNIFVKIGNSYFTPPMSSGLLPGIFRNRLLKRKGFYEKTLSLDDLFRSNSVFLCNSLRGILRVKEVYNFIKE</sequence>
<keyword evidence="9" id="KW-0808">Transferase</keyword>
<dbReference type="InterPro" id="IPR001544">
    <property type="entry name" value="Aminotrans_IV"/>
</dbReference>
<dbReference type="Pfam" id="PF01063">
    <property type="entry name" value="Aminotran_4"/>
    <property type="match status" value="1"/>
</dbReference>
<comment type="caution">
    <text evidence="9">The sequence shown here is derived from an EMBL/GenBank/DDBJ whole genome shotgun (WGS) entry which is preliminary data.</text>
</comment>
<evidence type="ECO:0000256" key="3">
    <source>
        <dbReference type="ARBA" id="ARBA00005072"/>
    </source>
</evidence>
<evidence type="ECO:0000256" key="1">
    <source>
        <dbReference type="ARBA" id="ARBA00004824"/>
    </source>
</evidence>
<dbReference type="PANTHER" id="PTHR42743">
    <property type="entry name" value="AMINO-ACID AMINOTRANSFERASE"/>
    <property type="match status" value="1"/>
</dbReference>
<comment type="catalytic activity">
    <reaction evidence="8">
        <text>L-leucine + 2-oxoglutarate = 4-methyl-2-oxopentanoate + L-glutamate</text>
        <dbReference type="Rhea" id="RHEA:18321"/>
        <dbReference type="ChEBI" id="CHEBI:16810"/>
        <dbReference type="ChEBI" id="CHEBI:17865"/>
        <dbReference type="ChEBI" id="CHEBI:29985"/>
        <dbReference type="ChEBI" id="CHEBI:57427"/>
        <dbReference type="EC" id="2.6.1.42"/>
    </reaction>
</comment>
<dbReference type="GO" id="GO:0046394">
    <property type="term" value="P:carboxylic acid biosynthetic process"/>
    <property type="evidence" value="ECO:0007669"/>
    <property type="project" value="UniProtKB-ARBA"/>
</dbReference>
<evidence type="ECO:0000313" key="9">
    <source>
        <dbReference type="EMBL" id="EMG13326.1"/>
    </source>
</evidence>
<comment type="catalytic activity">
    <reaction evidence="7">
        <text>L-isoleucine + 2-oxoglutarate = (S)-3-methyl-2-oxopentanoate + L-glutamate</text>
        <dbReference type="Rhea" id="RHEA:24801"/>
        <dbReference type="ChEBI" id="CHEBI:16810"/>
        <dbReference type="ChEBI" id="CHEBI:29985"/>
        <dbReference type="ChEBI" id="CHEBI:35146"/>
        <dbReference type="ChEBI" id="CHEBI:58045"/>
        <dbReference type="EC" id="2.6.1.42"/>
    </reaction>
</comment>
<comment type="catalytic activity">
    <reaction evidence="6">
        <text>L-valine + 2-oxoglutarate = 3-methyl-2-oxobutanoate + L-glutamate</text>
        <dbReference type="Rhea" id="RHEA:24813"/>
        <dbReference type="ChEBI" id="CHEBI:11851"/>
        <dbReference type="ChEBI" id="CHEBI:16810"/>
        <dbReference type="ChEBI" id="CHEBI:29985"/>
        <dbReference type="ChEBI" id="CHEBI:57762"/>
        <dbReference type="EC" id="2.6.1.42"/>
    </reaction>
</comment>
<organism evidence="9 10">
    <name type="scientific">Leptospira interrogans serovar Grippotyphosa str. LT2186</name>
    <dbReference type="NCBI Taxonomy" id="1001599"/>
    <lineage>
        <taxon>Bacteria</taxon>
        <taxon>Pseudomonadati</taxon>
        <taxon>Spirochaetota</taxon>
        <taxon>Spirochaetia</taxon>
        <taxon>Leptospirales</taxon>
        <taxon>Leptospiraceae</taxon>
        <taxon>Leptospira</taxon>
    </lineage>
</organism>
<protein>
    <recommendedName>
        <fullName evidence="5">branched-chain-amino-acid transaminase</fullName>
        <ecNumber evidence="5">2.6.1.42</ecNumber>
    </recommendedName>
</protein>
<dbReference type="InterPro" id="IPR036038">
    <property type="entry name" value="Aminotransferase-like"/>
</dbReference>
<accession>M3IDB4</accession>
<keyword evidence="9" id="KW-0032">Aminotransferase</keyword>
<comment type="pathway">
    <text evidence="1">Amino-acid biosynthesis; L-isoleucine biosynthesis; L-isoleucine from 2-oxobutanoate: step 4/4.</text>
</comment>
<dbReference type="Proteomes" id="UP000011776">
    <property type="component" value="Unassembled WGS sequence"/>
</dbReference>
<dbReference type="InterPro" id="IPR043132">
    <property type="entry name" value="BCAT-like_C"/>
</dbReference>
<proteinExistence type="inferred from homology"/>
<evidence type="ECO:0000256" key="5">
    <source>
        <dbReference type="ARBA" id="ARBA00013053"/>
    </source>
</evidence>
<dbReference type="EC" id="2.6.1.42" evidence="5"/>
<comment type="pathway">
    <text evidence="3">Amino-acid biosynthesis; L-leucine biosynthesis; L-leucine from 3-methyl-2-oxobutanoate: step 4/4.</text>
</comment>
<dbReference type="InterPro" id="IPR050571">
    <property type="entry name" value="Class-IV_PLP-Dep_Aminotrnsfr"/>
</dbReference>
<name>M3IDB4_LEPIR</name>
<evidence type="ECO:0000256" key="8">
    <source>
        <dbReference type="ARBA" id="ARBA00049229"/>
    </source>
</evidence>
<dbReference type="SUPFAM" id="SSF56752">
    <property type="entry name" value="D-aminoacid aminotransferase-like PLP-dependent enzymes"/>
    <property type="match status" value="1"/>
</dbReference>
<reference evidence="9 10" key="1">
    <citation type="submission" date="2013-02" db="EMBL/GenBank/DDBJ databases">
        <authorList>
            <person name="Harkins D.M."/>
            <person name="Durkin A.S."/>
            <person name="Brinkac L.M."/>
            <person name="Haft D.H."/>
            <person name="Selengut J.D."/>
            <person name="Sanka R."/>
            <person name="DePew J."/>
            <person name="Purushe J."/>
            <person name="Tulsiani S.M."/>
            <person name="Graham G.C."/>
            <person name="Burns M.-A."/>
            <person name="Dohnt M.F."/>
            <person name="Smythe L.D."/>
            <person name="McKay D.B."/>
            <person name="Craig S.B."/>
            <person name="Vinetz J.M."/>
            <person name="Sutton G.G."/>
            <person name="Nierman W.C."/>
            <person name="Fouts D.E."/>
        </authorList>
    </citation>
    <scope>NUCLEOTIDE SEQUENCE [LARGE SCALE GENOMIC DNA]</scope>
    <source>
        <strain evidence="9 10">LT2186</strain>
    </source>
</reference>
<evidence type="ECO:0000256" key="6">
    <source>
        <dbReference type="ARBA" id="ARBA00048212"/>
    </source>
</evidence>
<dbReference type="Gene3D" id="3.20.10.10">
    <property type="entry name" value="D-amino Acid Aminotransferase, subunit A, domain 2"/>
    <property type="match status" value="1"/>
</dbReference>
<dbReference type="EMBL" id="AFME02000020">
    <property type="protein sequence ID" value="EMG13326.1"/>
    <property type="molecule type" value="Genomic_DNA"/>
</dbReference>